<gene>
    <name evidence="3" type="ORF">QTG54_003276</name>
</gene>
<feature type="transmembrane region" description="Helical" evidence="1">
    <location>
        <begin position="38"/>
        <end position="56"/>
    </location>
</feature>
<evidence type="ECO:0000256" key="1">
    <source>
        <dbReference type="SAM" id="Phobius"/>
    </source>
</evidence>
<dbReference type="Gene3D" id="3.90.1150.10">
    <property type="entry name" value="Aspartate Aminotransferase, domain 1"/>
    <property type="match status" value="1"/>
</dbReference>
<dbReference type="InterPro" id="IPR015421">
    <property type="entry name" value="PyrdxlP-dep_Trfase_major"/>
</dbReference>
<dbReference type="SUPFAM" id="SSF141673">
    <property type="entry name" value="MOSC N-terminal domain-like"/>
    <property type="match status" value="1"/>
</dbReference>
<dbReference type="PANTHER" id="PTHR14237:SF80">
    <property type="entry name" value="MOLYBDENUM COFACTOR SULFURASE"/>
    <property type="match status" value="1"/>
</dbReference>
<evidence type="ECO:0000313" key="3">
    <source>
        <dbReference type="EMBL" id="KAK1746669.1"/>
    </source>
</evidence>
<feature type="domain" description="MOSC" evidence="2">
    <location>
        <begin position="882"/>
        <end position="1051"/>
    </location>
</feature>
<comment type="caution">
    <text evidence="3">The sequence shown here is derived from an EMBL/GenBank/DDBJ whole genome shotgun (WGS) entry which is preliminary data.</text>
</comment>
<keyword evidence="1" id="KW-0812">Transmembrane</keyword>
<evidence type="ECO:0000259" key="2">
    <source>
        <dbReference type="PROSITE" id="PS51340"/>
    </source>
</evidence>
<dbReference type="InterPro" id="IPR015424">
    <property type="entry name" value="PyrdxlP-dep_Trfase"/>
</dbReference>
<dbReference type="GO" id="GO:0030170">
    <property type="term" value="F:pyridoxal phosphate binding"/>
    <property type="evidence" value="ECO:0007669"/>
    <property type="project" value="InterPro"/>
</dbReference>
<sequence>MTSRFYAINSSMNIISRVHATIFDRWVAINGFNSDDNFFRSIVTAIIAIIFFKLLLHWRSRKRHFPTITINQQYASATLRRKLEFLERVGSRYGYSNSEKGFIDDWREAEFPSLIPPLQITPGNTIGSNQNAQKQPAHEFVEREVYLDYAGSALPTQSQLECLSKQTQILANPHSIGGGLASDRTYTLMQKIKDKVRVHFGIDDKIYFDDKEQEEGENEVQNKEEYQFVFTSGATASLKLVAERFPWSSLTFTTRQHSQIQMRNSPSEMQYNLESIQFQSILLYPKNVHTSVIGMRNIPLERGSTFHCVSIDELLRATPHWFRGLVDATISYKTTVPKRHDPLGFCEEKKDENIECNNTSHQTSFHANSSEEEAACNTIWVHHLLVLPLECNFSGDRFDWSHTVAAARASNFCSYLQFPTGQLRVCHKWNILLDSAKAAATSPVDIPNACAPDFAVASFYKMFGYPTGLGALIMKKQPKTKRINSVSEEAPINSSEELLLDGNVSPRHYFGGGSVDVVLPRTDFVVPRNSQHMYNKSGEYVDLGVTVHGTEHFRGIIQLEHGFKELDVLGGMKAISSHATCLAEELVRRLEKLLHDNGTPVAQIYGQWGNSWSENNPRNGILTPGPTVAFNIQDRDGCIIGYDEVSRLASLNTPPIQLRTGCFCNPGACQEALSLAESDVLEQYQSGHVCGDRRGVINGKPTGAIRASFGKDSLWEDLNALVTFIQKVFVSRGDALSSRTRLLADKSSDTSTNENVAVIESLFVFPIKSCAAMKVNRWPIHQTGRLSFDREFALVDSSGSAMRLHSHPRMSEIHPHIDFDTNSLVVSAPHCDDLVLSLNTPINDDESINPEDVQVCGILCKGTIWGGRKASSWFSSVLGVRCWLARHHVGKPNAASSRSERDDGLAYSNEASLLLLSHNSITALNSVISLQGWGQQVVSRHFRPNIVVSSSSDAQKDTEQQLASNPEDFWNKICIKNGNNTLKLNAVGKCARCQMVDIDPDSGMKGNTLRALAEYRRERGKILFGTFFSGNSKNEPRDVFWIEEGNEVCAS</sequence>
<protein>
    <submittedName>
        <fullName evidence="3">Molybdenum cofactor sulfurase</fullName>
        <ecNumber evidence="3">2.8.1.9</ecNumber>
    </submittedName>
</protein>
<dbReference type="Proteomes" id="UP001224775">
    <property type="component" value="Unassembled WGS sequence"/>
</dbReference>
<dbReference type="Pfam" id="PF03476">
    <property type="entry name" value="MOSC_N"/>
    <property type="match status" value="1"/>
</dbReference>
<dbReference type="InterPro" id="IPR005303">
    <property type="entry name" value="MOCOS_middle"/>
</dbReference>
<organism evidence="3 4">
    <name type="scientific">Skeletonema marinoi</name>
    <dbReference type="NCBI Taxonomy" id="267567"/>
    <lineage>
        <taxon>Eukaryota</taxon>
        <taxon>Sar</taxon>
        <taxon>Stramenopiles</taxon>
        <taxon>Ochrophyta</taxon>
        <taxon>Bacillariophyta</taxon>
        <taxon>Coscinodiscophyceae</taxon>
        <taxon>Thalassiosirophycidae</taxon>
        <taxon>Thalassiosirales</taxon>
        <taxon>Skeletonemataceae</taxon>
        <taxon>Skeletonema</taxon>
        <taxon>Skeletonema marinoi-dohrnii complex</taxon>
    </lineage>
</organism>
<dbReference type="Gene3D" id="3.40.640.10">
    <property type="entry name" value="Type I PLP-dependent aspartate aminotransferase-like (Major domain)"/>
    <property type="match status" value="1"/>
</dbReference>
<dbReference type="InterPro" id="IPR005302">
    <property type="entry name" value="MoCF_Sase_C"/>
</dbReference>
<dbReference type="PANTHER" id="PTHR14237">
    <property type="entry name" value="MOLYBDOPTERIN COFACTOR SULFURASE MOSC"/>
    <property type="match status" value="1"/>
</dbReference>
<dbReference type="Pfam" id="PF03473">
    <property type="entry name" value="MOSC"/>
    <property type="match status" value="1"/>
</dbReference>
<dbReference type="SUPFAM" id="SSF53383">
    <property type="entry name" value="PLP-dependent transferases"/>
    <property type="match status" value="1"/>
</dbReference>
<dbReference type="PROSITE" id="PS51340">
    <property type="entry name" value="MOSC"/>
    <property type="match status" value="1"/>
</dbReference>
<proteinExistence type="predicted"/>
<reference evidence="3" key="1">
    <citation type="submission" date="2023-06" db="EMBL/GenBank/DDBJ databases">
        <title>Survivors Of The Sea: Transcriptome response of Skeletonema marinoi to long-term dormancy.</title>
        <authorList>
            <person name="Pinder M.I.M."/>
            <person name="Kourtchenko O."/>
            <person name="Robertson E.K."/>
            <person name="Larsson T."/>
            <person name="Maumus F."/>
            <person name="Osuna-Cruz C.M."/>
            <person name="Vancaester E."/>
            <person name="Stenow R."/>
            <person name="Vandepoele K."/>
            <person name="Ploug H."/>
            <person name="Bruchert V."/>
            <person name="Godhe A."/>
            <person name="Topel M."/>
        </authorList>
    </citation>
    <scope>NUCLEOTIDE SEQUENCE</scope>
    <source>
        <strain evidence="3">R05AC</strain>
    </source>
</reference>
<dbReference type="GO" id="GO:0030151">
    <property type="term" value="F:molybdenum ion binding"/>
    <property type="evidence" value="ECO:0007669"/>
    <property type="project" value="InterPro"/>
</dbReference>
<keyword evidence="1" id="KW-1133">Transmembrane helix</keyword>
<dbReference type="EC" id="2.8.1.9" evidence="3"/>
<keyword evidence="3" id="KW-0808">Transferase</keyword>
<name>A0AAD9DHV2_9STRA</name>
<accession>A0AAD9DHV2</accession>
<keyword evidence="1" id="KW-0472">Membrane</keyword>
<dbReference type="GO" id="GO:0008265">
    <property type="term" value="F:molybdenum cofactor sulfurtransferase activity"/>
    <property type="evidence" value="ECO:0007669"/>
    <property type="project" value="UniProtKB-EC"/>
</dbReference>
<dbReference type="InterPro" id="IPR015422">
    <property type="entry name" value="PyrdxlP-dep_Trfase_small"/>
</dbReference>
<dbReference type="AlphaFoldDB" id="A0AAD9DHV2"/>
<dbReference type="EMBL" id="JATAAI010000004">
    <property type="protein sequence ID" value="KAK1746669.1"/>
    <property type="molecule type" value="Genomic_DNA"/>
</dbReference>
<evidence type="ECO:0000313" key="4">
    <source>
        <dbReference type="Proteomes" id="UP001224775"/>
    </source>
</evidence>
<keyword evidence="4" id="KW-1185">Reference proteome</keyword>